<feature type="binding site" evidence="8">
    <location>
        <position position="44"/>
    </location>
    <ligand>
        <name>phosphoenolpyruvate</name>
        <dbReference type="ChEBI" id="CHEBI:58702"/>
    </ligand>
</feature>
<dbReference type="InterPro" id="IPR001986">
    <property type="entry name" value="Enolpyruvate_Tfrase_dom"/>
</dbReference>
<feature type="binding site" evidence="8">
    <location>
        <position position="144"/>
    </location>
    <ligand>
        <name>phosphoenolpyruvate</name>
        <dbReference type="ChEBI" id="CHEBI:58702"/>
    </ligand>
</feature>
<dbReference type="GO" id="GO:0005737">
    <property type="term" value="C:cytoplasm"/>
    <property type="evidence" value="ECO:0007669"/>
    <property type="project" value="UniProtKB-SubCell"/>
</dbReference>
<reference evidence="10 11" key="1">
    <citation type="journal article" date="2014" name="BMC Genomics">
        <title>Comparison of environmental and isolate Sulfobacillus genomes reveals diverse carbon, sulfur, nitrogen, and hydrogen metabolisms.</title>
        <authorList>
            <person name="Justice N.B."/>
            <person name="Norman A."/>
            <person name="Brown C.T."/>
            <person name="Singh A."/>
            <person name="Thomas B.C."/>
            <person name="Banfield J.F."/>
        </authorList>
    </citation>
    <scope>NUCLEOTIDE SEQUENCE [LARGE SCALE GENOMIC DNA]</scope>
    <source>
        <strain evidence="10">AMDSBA5</strain>
    </source>
</reference>
<evidence type="ECO:0000256" key="3">
    <source>
        <dbReference type="ARBA" id="ARBA00022490"/>
    </source>
</evidence>
<feature type="binding site" evidence="8">
    <location>
        <position position="49"/>
    </location>
    <ligand>
        <name>3-phosphoshikimate</name>
        <dbReference type="ChEBI" id="CHEBI:145989"/>
    </ligand>
</feature>
<proteinExistence type="inferred from homology"/>
<dbReference type="PANTHER" id="PTHR21090:SF5">
    <property type="entry name" value="PENTAFUNCTIONAL AROM POLYPEPTIDE"/>
    <property type="match status" value="1"/>
</dbReference>
<dbReference type="PIRSF" id="PIRSF000505">
    <property type="entry name" value="EPSPS"/>
    <property type="match status" value="1"/>
</dbReference>
<evidence type="ECO:0000256" key="1">
    <source>
        <dbReference type="ARBA" id="ARBA00004811"/>
    </source>
</evidence>
<feature type="binding site" evidence="8">
    <location>
        <position position="365"/>
    </location>
    <ligand>
        <name>3-phosphoshikimate</name>
        <dbReference type="ChEBI" id="CHEBI:145989"/>
    </ligand>
</feature>
<comment type="caution">
    <text evidence="8">Lacks conserved residue(s) required for the propagation of feature annotation.</text>
</comment>
<dbReference type="GO" id="GO:0003866">
    <property type="term" value="F:3-phosphoshikimate 1-carboxyvinyltransferase activity"/>
    <property type="evidence" value="ECO:0007669"/>
    <property type="project" value="UniProtKB-UniRule"/>
</dbReference>
<dbReference type="EMBL" id="PXYX01000001">
    <property type="protein sequence ID" value="PSR29928.1"/>
    <property type="molecule type" value="Genomic_DNA"/>
</dbReference>
<dbReference type="CDD" id="cd01556">
    <property type="entry name" value="EPSP_synthase"/>
    <property type="match status" value="1"/>
</dbReference>
<feature type="domain" description="Enolpyruvate transferase" evidence="9">
    <location>
        <begin position="32"/>
        <end position="445"/>
    </location>
</feature>
<comment type="subcellular location">
    <subcellularLocation>
        <location evidence="8">Cytoplasm</location>
    </subcellularLocation>
</comment>
<dbReference type="Gene3D" id="3.65.10.10">
    <property type="entry name" value="Enolpyruvate transferase domain"/>
    <property type="match status" value="2"/>
</dbReference>
<feature type="binding site" evidence="8">
    <location>
        <position position="338"/>
    </location>
    <ligand>
        <name>3-phosphoshikimate</name>
        <dbReference type="ChEBI" id="CHEBI:145989"/>
    </ligand>
</feature>
<sequence>MPRLPHQQTASPADFQQAKGMNMVMELTPCRHPVEGILRPPSDKSITHRAILFSALAPGTVRVLHPLVAEDTLSSRRLVESLGVRVEAGDDEWILTSPGPSQWKSDKTVIDCGNSGTTMRLGMGLLALSSSPRTLIGDASLSKRPMERVARPLRQMGIDVETTQGYAPVMVHNRGPYRGLSYSMPMASAQVKSALILAALGATTLSEIVEPYPTRDHTEQMLKQMGARIRMTADHHIMVEPLKDWRTLDLVPFRVPGDPSSGAFWAALAALIPGSSLTLKEISLSPRRIGFFRLLQQMGARIDIDRVSDTEDIGHLTVTHQPLSAVTVTPEQVPDMIDEIPLVALMATQAFGDTVISGAEELRVKETDRIQATVSNLKQLGAHIEEREDGMVVHGPTPLHGGAVRSYGDHRMAMMLAVAAAIASSPVILDDVSSVAISYPTFFEQYQHWQQGYAFHD</sequence>
<dbReference type="UniPathway" id="UPA00053">
    <property type="reaction ID" value="UER00089"/>
</dbReference>
<protein>
    <recommendedName>
        <fullName evidence="8">3-phosphoshikimate 1-carboxyvinyltransferase</fullName>
        <ecNumber evidence="8">2.5.1.19</ecNumber>
    </recommendedName>
    <alternativeName>
        <fullName evidence="8">5-enolpyruvylshikimate-3-phosphate synthase</fullName>
        <shortName evidence="8">EPSP synthase</shortName>
        <shortName evidence="8">EPSPS</shortName>
    </alternativeName>
</protein>
<keyword evidence="6 8" id="KW-0057">Aromatic amino acid biosynthesis</keyword>
<keyword evidence="5 8" id="KW-0808">Transferase</keyword>
<dbReference type="FunFam" id="3.65.10.10:FF:000005">
    <property type="entry name" value="3-phosphoshikimate 1-carboxyvinyltransferase"/>
    <property type="match status" value="1"/>
</dbReference>
<evidence type="ECO:0000259" key="9">
    <source>
        <dbReference type="Pfam" id="PF00275"/>
    </source>
</evidence>
<dbReference type="GO" id="GO:0009423">
    <property type="term" value="P:chorismate biosynthetic process"/>
    <property type="evidence" value="ECO:0007669"/>
    <property type="project" value="UniProtKB-UniRule"/>
</dbReference>
<accession>A0A2T2X651</accession>
<gene>
    <name evidence="8 10" type="primary">aroA</name>
    <name evidence="10" type="ORF">C7B47_01055</name>
</gene>
<keyword evidence="3 8" id="KW-0963">Cytoplasm</keyword>
<comment type="subunit">
    <text evidence="8">Monomer.</text>
</comment>
<feature type="binding site" evidence="8">
    <location>
        <position position="190"/>
    </location>
    <ligand>
        <name>phosphoenolpyruvate</name>
        <dbReference type="ChEBI" id="CHEBI:58702"/>
    </ligand>
</feature>
<evidence type="ECO:0000256" key="7">
    <source>
        <dbReference type="ARBA" id="ARBA00044633"/>
    </source>
</evidence>
<evidence type="ECO:0000256" key="6">
    <source>
        <dbReference type="ARBA" id="ARBA00023141"/>
    </source>
</evidence>
<dbReference type="InterPro" id="IPR006264">
    <property type="entry name" value="EPSP_synthase"/>
</dbReference>
<dbReference type="NCBIfam" id="TIGR01356">
    <property type="entry name" value="aroA"/>
    <property type="match status" value="1"/>
</dbReference>
<evidence type="ECO:0000313" key="11">
    <source>
        <dbReference type="Proteomes" id="UP000242705"/>
    </source>
</evidence>
<feature type="binding site" evidence="8">
    <location>
        <position position="190"/>
    </location>
    <ligand>
        <name>3-phosphoshikimate</name>
        <dbReference type="ChEBI" id="CHEBI:145989"/>
    </ligand>
</feature>
<evidence type="ECO:0000313" key="10">
    <source>
        <dbReference type="EMBL" id="PSR29928.1"/>
    </source>
</evidence>
<dbReference type="AlphaFoldDB" id="A0A2T2X651"/>
<keyword evidence="4 8" id="KW-0028">Amino-acid biosynthesis</keyword>
<evidence type="ECO:0000256" key="2">
    <source>
        <dbReference type="ARBA" id="ARBA00009948"/>
    </source>
</evidence>
<dbReference type="SUPFAM" id="SSF55205">
    <property type="entry name" value="EPT/RTPC-like"/>
    <property type="match status" value="1"/>
</dbReference>
<comment type="pathway">
    <text evidence="1 8">Metabolic intermediate biosynthesis; chorismate biosynthesis; chorismate from D-erythrose 4-phosphate and phosphoenolpyruvate: step 6/7.</text>
</comment>
<feature type="binding site" evidence="8">
    <location>
        <position position="188"/>
    </location>
    <ligand>
        <name>3-phosphoshikimate</name>
        <dbReference type="ChEBI" id="CHEBI:145989"/>
    </ligand>
</feature>
<name>A0A2T2X651_SULTH</name>
<feature type="binding site" evidence="8">
    <location>
        <position position="116"/>
    </location>
    <ligand>
        <name>phosphoenolpyruvate</name>
        <dbReference type="ChEBI" id="CHEBI:58702"/>
    </ligand>
</feature>
<feature type="binding site" evidence="8">
    <location>
        <position position="369"/>
    </location>
    <ligand>
        <name>phosphoenolpyruvate</name>
        <dbReference type="ChEBI" id="CHEBI:58702"/>
    </ligand>
</feature>
<comment type="caution">
    <text evidence="10">The sequence shown here is derived from an EMBL/GenBank/DDBJ whole genome shotgun (WGS) entry which is preliminary data.</text>
</comment>
<dbReference type="HAMAP" id="MF_00210">
    <property type="entry name" value="EPSP_synth"/>
    <property type="match status" value="1"/>
</dbReference>
<dbReference type="PANTHER" id="PTHR21090">
    <property type="entry name" value="AROM/DEHYDROQUINATE SYNTHASE"/>
    <property type="match status" value="1"/>
</dbReference>
<organism evidence="10 11">
    <name type="scientific">Sulfobacillus thermosulfidooxidans</name>
    <dbReference type="NCBI Taxonomy" id="28034"/>
    <lineage>
        <taxon>Bacteria</taxon>
        <taxon>Bacillati</taxon>
        <taxon>Bacillota</taxon>
        <taxon>Clostridia</taxon>
        <taxon>Eubacteriales</taxon>
        <taxon>Clostridiales Family XVII. Incertae Sedis</taxon>
        <taxon>Sulfobacillus</taxon>
    </lineage>
</organism>
<dbReference type="EC" id="2.5.1.19" evidence="8"/>
<comment type="catalytic activity">
    <reaction evidence="7">
        <text>3-phosphoshikimate + phosphoenolpyruvate = 5-O-(1-carboxyvinyl)-3-phosphoshikimate + phosphate</text>
        <dbReference type="Rhea" id="RHEA:21256"/>
        <dbReference type="ChEBI" id="CHEBI:43474"/>
        <dbReference type="ChEBI" id="CHEBI:57701"/>
        <dbReference type="ChEBI" id="CHEBI:58702"/>
        <dbReference type="ChEBI" id="CHEBI:145989"/>
        <dbReference type="EC" id="2.5.1.19"/>
    </reaction>
    <physiologicalReaction direction="left-to-right" evidence="7">
        <dbReference type="Rhea" id="RHEA:21257"/>
    </physiologicalReaction>
</comment>
<dbReference type="GO" id="GO:0008652">
    <property type="term" value="P:amino acid biosynthetic process"/>
    <property type="evidence" value="ECO:0007669"/>
    <property type="project" value="UniProtKB-KW"/>
</dbReference>
<evidence type="ECO:0000256" key="8">
    <source>
        <dbReference type="HAMAP-Rule" id="MF_00210"/>
    </source>
</evidence>
<feature type="active site" description="Proton acceptor" evidence="8">
    <location>
        <position position="338"/>
    </location>
</feature>
<evidence type="ECO:0000256" key="4">
    <source>
        <dbReference type="ARBA" id="ARBA00022605"/>
    </source>
</evidence>
<dbReference type="Pfam" id="PF00275">
    <property type="entry name" value="EPSP_synthase"/>
    <property type="match status" value="1"/>
</dbReference>
<comment type="similarity">
    <text evidence="2 8">Belongs to the EPSP synthase family.</text>
</comment>
<dbReference type="InterPro" id="IPR036968">
    <property type="entry name" value="Enolpyruvate_Tfrase_sf"/>
</dbReference>
<dbReference type="Proteomes" id="UP000242705">
    <property type="component" value="Unassembled WGS sequence"/>
</dbReference>
<dbReference type="InterPro" id="IPR013792">
    <property type="entry name" value="RNA3'P_cycl/enolpyr_Trfase_a/b"/>
</dbReference>
<dbReference type="PROSITE" id="PS00885">
    <property type="entry name" value="EPSP_SYNTHASE_2"/>
    <property type="match status" value="1"/>
</dbReference>
<feature type="binding site" evidence="8">
    <location>
        <position position="45"/>
    </location>
    <ligand>
        <name>3-phosphoshikimate</name>
        <dbReference type="ChEBI" id="CHEBI:145989"/>
    </ligand>
</feature>
<dbReference type="GO" id="GO:0009073">
    <property type="term" value="P:aromatic amino acid family biosynthetic process"/>
    <property type="evidence" value="ECO:0007669"/>
    <property type="project" value="UniProtKB-KW"/>
</dbReference>
<dbReference type="InterPro" id="IPR023193">
    <property type="entry name" value="EPSP_synthase_CS"/>
</dbReference>
<comment type="function">
    <text evidence="8">Catalyzes the transfer of the enolpyruvyl moiety of phosphoenolpyruvate (PEP) to the 5-hydroxyl of shikimate-3-phosphate (S3P) to produce enolpyruvyl shikimate-3-phosphate and inorganic phosphate.</text>
</comment>
<feature type="binding site" evidence="8">
    <location>
        <position position="44"/>
    </location>
    <ligand>
        <name>3-phosphoshikimate</name>
        <dbReference type="ChEBI" id="CHEBI:145989"/>
    </ligand>
</feature>
<feature type="binding site" evidence="8">
    <location>
        <position position="411"/>
    </location>
    <ligand>
        <name>phosphoenolpyruvate</name>
        <dbReference type="ChEBI" id="CHEBI:58702"/>
    </ligand>
</feature>
<evidence type="ECO:0000256" key="5">
    <source>
        <dbReference type="ARBA" id="ARBA00022679"/>
    </source>
</evidence>